<dbReference type="EMBL" id="DXIQ01000031">
    <property type="protein sequence ID" value="HIV38418.1"/>
    <property type="molecule type" value="Genomic_DNA"/>
</dbReference>
<reference evidence="2" key="1">
    <citation type="journal article" date="2021" name="PeerJ">
        <title>Extensive microbial diversity within the chicken gut microbiome revealed by metagenomics and culture.</title>
        <authorList>
            <person name="Gilroy R."/>
            <person name="Ravi A."/>
            <person name="Getino M."/>
            <person name="Pursley I."/>
            <person name="Horton D.L."/>
            <person name="Alikhan N.F."/>
            <person name="Baker D."/>
            <person name="Gharbi K."/>
            <person name="Hall N."/>
            <person name="Watson M."/>
            <person name="Adriaenssens E.M."/>
            <person name="Foster-Nyarko E."/>
            <person name="Jarju S."/>
            <person name="Secka A."/>
            <person name="Antonio M."/>
            <person name="Oren A."/>
            <person name="Chaudhuri R.R."/>
            <person name="La Ragione R."/>
            <person name="Hildebrand F."/>
            <person name="Pallen M.J."/>
        </authorList>
    </citation>
    <scope>NUCLEOTIDE SEQUENCE</scope>
    <source>
        <strain evidence="2">CHK195-9823</strain>
    </source>
</reference>
<comment type="caution">
    <text evidence="2">The sequence shown here is derived from an EMBL/GenBank/DDBJ whole genome shotgun (WGS) entry which is preliminary data.</text>
</comment>
<dbReference type="Proteomes" id="UP000886814">
    <property type="component" value="Unassembled WGS sequence"/>
</dbReference>
<gene>
    <name evidence="2" type="ORF">H9747_05380</name>
</gene>
<keyword evidence="1" id="KW-0175">Coiled coil</keyword>
<evidence type="ECO:0000313" key="3">
    <source>
        <dbReference type="Proteomes" id="UP000886814"/>
    </source>
</evidence>
<reference evidence="2" key="2">
    <citation type="submission" date="2021-04" db="EMBL/GenBank/DDBJ databases">
        <authorList>
            <person name="Gilroy R."/>
        </authorList>
    </citation>
    <scope>NUCLEOTIDE SEQUENCE</scope>
    <source>
        <strain evidence="2">CHK195-9823</strain>
    </source>
</reference>
<name>A0A9D1PC56_9FIRM</name>
<dbReference type="AlphaFoldDB" id="A0A9D1PC56"/>
<evidence type="ECO:0000256" key="1">
    <source>
        <dbReference type="SAM" id="Coils"/>
    </source>
</evidence>
<proteinExistence type="predicted"/>
<organism evidence="2 3">
    <name type="scientific">Candidatus Blautia stercorigallinarum</name>
    <dbReference type="NCBI Taxonomy" id="2838501"/>
    <lineage>
        <taxon>Bacteria</taxon>
        <taxon>Bacillati</taxon>
        <taxon>Bacillota</taxon>
        <taxon>Clostridia</taxon>
        <taxon>Lachnospirales</taxon>
        <taxon>Lachnospiraceae</taxon>
        <taxon>Blautia</taxon>
    </lineage>
</organism>
<feature type="coiled-coil region" evidence="1">
    <location>
        <begin position="39"/>
        <end position="66"/>
    </location>
</feature>
<sequence>MQNMNCYTNTLAEEQEKMQMRIQEDATKMDIRNQKKLYLAQQKMLLKEAERERKKAQCEVVCVDQNGEVFVETKNLQIAQSRRLVTNFTHPKIIILCRIMNQEENIYLFEFDLNEEIHYAMLCPEKCGSPTYLRKKIAASGGYVMGNTPAKQKEYLAQLITLLISHAKEKIYLPDDRGWYLDENGKLKFFNGRWTWKEAFECTR</sequence>
<accession>A0A9D1PC56</accession>
<protein>
    <submittedName>
        <fullName evidence="2">Uncharacterized protein</fullName>
    </submittedName>
</protein>
<evidence type="ECO:0000313" key="2">
    <source>
        <dbReference type="EMBL" id="HIV38418.1"/>
    </source>
</evidence>